<dbReference type="Gene3D" id="3.30.200.20">
    <property type="entry name" value="Phosphorylase Kinase, domain 1"/>
    <property type="match status" value="1"/>
</dbReference>
<reference evidence="3 4" key="2">
    <citation type="journal article" date="2017" name="Nature">
        <title>The Apostasia genome and the evolution of orchids.</title>
        <authorList>
            <person name="Zhang G.Q."/>
            <person name="Liu K.W."/>
            <person name="Li Z."/>
            <person name="Lohaus R."/>
            <person name="Hsiao Y.Y."/>
            <person name="Niu S.C."/>
            <person name="Wang J.Y."/>
            <person name="Lin Y.C."/>
            <person name="Xu Q."/>
            <person name="Chen L.J."/>
            <person name="Yoshida K."/>
            <person name="Fujiwara S."/>
            <person name="Wang Z.W."/>
            <person name="Zhang Y.Q."/>
            <person name="Mitsuda N."/>
            <person name="Wang M."/>
            <person name="Liu G.H."/>
            <person name="Pecoraro L."/>
            <person name="Huang H.X."/>
            <person name="Xiao X.J."/>
            <person name="Lin M."/>
            <person name="Wu X.Y."/>
            <person name="Wu W.L."/>
            <person name="Chen Y.Y."/>
            <person name="Chang S.B."/>
            <person name="Sakamoto S."/>
            <person name="Ohme-Takagi M."/>
            <person name="Yagi M."/>
            <person name="Zeng S.J."/>
            <person name="Shen C.Y."/>
            <person name="Yeh C.M."/>
            <person name="Luo Y.B."/>
            <person name="Tsai W.C."/>
            <person name="Van de Peer Y."/>
            <person name="Liu Z.J."/>
        </authorList>
    </citation>
    <scope>NUCLEOTIDE SEQUENCE [LARGE SCALE GENOMIC DNA]</scope>
    <source>
        <tissue evidence="3">The whole plant</tissue>
    </source>
</reference>
<reference evidence="3 4" key="1">
    <citation type="journal article" date="2016" name="Sci. Rep.">
        <title>The Dendrobium catenatum Lindl. genome sequence provides insights into polysaccharide synthase, floral development and adaptive evolution.</title>
        <authorList>
            <person name="Zhang G.Q."/>
            <person name="Xu Q."/>
            <person name="Bian C."/>
            <person name="Tsai W.C."/>
            <person name="Yeh C.M."/>
            <person name="Liu K.W."/>
            <person name="Yoshida K."/>
            <person name="Zhang L.S."/>
            <person name="Chang S.B."/>
            <person name="Chen F."/>
            <person name="Shi Y."/>
            <person name="Su Y.Y."/>
            <person name="Zhang Y.Q."/>
            <person name="Chen L.J."/>
            <person name="Yin Y."/>
            <person name="Lin M."/>
            <person name="Huang H."/>
            <person name="Deng H."/>
            <person name="Wang Z.W."/>
            <person name="Zhu S.L."/>
            <person name="Zhao X."/>
            <person name="Deng C."/>
            <person name="Niu S.C."/>
            <person name="Huang J."/>
            <person name="Wang M."/>
            <person name="Liu G.H."/>
            <person name="Yang H.J."/>
            <person name="Xiao X.J."/>
            <person name="Hsiao Y.Y."/>
            <person name="Wu W.L."/>
            <person name="Chen Y.Y."/>
            <person name="Mitsuda N."/>
            <person name="Ohme-Takagi M."/>
            <person name="Luo Y.B."/>
            <person name="Van de Peer Y."/>
            <person name="Liu Z.J."/>
        </authorList>
    </citation>
    <scope>NUCLEOTIDE SEQUENCE [LARGE SCALE GENOMIC DNA]</scope>
    <source>
        <tissue evidence="3">The whole plant</tissue>
    </source>
</reference>
<dbReference type="PRINTS" id="PR00109">
    <property type="entry name" value="TYRKINASE"/>
</dbReference>
<dbReference type="GO" id="GO:0004674">
    <property type="term" value="F:protein serine/threonine kinase activity"/>
    <property type="evidence" value="ECO:0007669"/>
    <property type="project" value="TreeGrafter"/>
</dbReference>
<feature type="compositionally biased region" description="Polar residues" evidence="1">
    <location>
        <begin position="207"/>
        <end position="216"/>
    </location>
</feature>
<dbReference type="SMART" id="SM00220">
    <property type="entry name" value="S_TKc"/>
    <property type="match status" value="1"/>
</dbReference>
<dbReference type="InterPro" id="IPR008271">
    <property type="entry name" value="Ser/Thr_kinase_AS"/>
</dbReference>
<sequence length="576" mass="64922">MENESCSWVTRAKFSQNTFIRSGSSRLLSFRLDCQSDRDLDLKKESSSSDSMARDSGLGFSNAAFMASSFVQLSNTSSVSEGKPLATSGRKTDGKSESKMKDSSLVSSDSISSKSSLQHGSSESSLTLMKESNLQPVGFSFHPNLRATVDTLKLFSYAVWFDSSRKKLAQMKRKSKPKRRSISPQPTTISSDLFKEAKSHSKRFSTPPRSRNKQVNNELSTLQQISFVKGITKLRAKKERPWARYFDNGVVRVTAVETTEKWIVNLSELYFGARFACGAYSRLYHGMYKNQPVAVKLIRLPDEDDSGVMVARLEKQFTREATFLSHLCHRNVIKLAGFCKKSPVLFIITEYLSGGSLWALLRKLDRSPLPLDNLISIALDVARGMEYIHSQGVIHRDLKSGNILFDKNLCVKIADFGVACEEAYCDVLGDEAGTYRWMAPEMIKHKPYGRKVDVYSFGLLLWEMITGAIPYEEMTPVQAAFAVVNKNLRPVIPADCPVALRMLTEQCWSTLPEKRPEFWQIVKVLEQFESDLVHGGTLEQIQFLSRQDHKKGHLVWVEKLRPSKVDSFSPPNAKKL</sequence>
<gene>
    <name evidence="3" type="primary">HT1</name>
    <name evidence="3" type="ORF">MA16_Dca024241</name>
</gene>
<keyword evidence="3" id="KW-0808">Transferase</keyword>
<dbReference type="Pfam" id="PF07714">
    <property type="entry name" value="PK_Tyr_Ser-Thr"/>
    <property type="match status" value="1"/>
</dbReference>
<protein>
    <submittedName>
        <fullName evidence="3">Serine/threonine-protein kinase HT1</fullName>
    </submittedName>
</protein>
<dbReference type="SUPFAM" id="SSF56112">
    <property type="entry name" value="Protein kinase-like (PK-like)"/>
    <property type="match status" value="1"/>
</dbReference>
<organism evidence="3 4">
    <name type="scientific">Dendrobium catenatum</name>
    <dbReference type="NCBI Taxonomy" id="906689"/>
    <lineage>
        <taxon>Eukaryota</taxon>
        <taxon>Viridiplantae</taxon>
        <taxon>Streptophyta</taxon>
        <taxon>Embryophyta</taxon>
        <taxon>Tracheophyta</taxon>
        <taxon>Spermatophyta</taxon>
        <taxon>Magnoliopsida</taxon>
        <taxon>Liliopsida</taxon>
        <taxon>Asparagales</taxon>
        <taxon>Orchidaceae</taxon>
        <taxon>Epidendroideae</taxon>
        <taxon>Malaxideae</taxon>
        <taxon>Dendrobiinae</taxon>
        <taxon>Dendrobium</taxon>
    </lineage>
</organism>
<feature type="region of interest" description="Disordered" evidence="1">
    <location>
        <begin position="79"/>
        <end position="124"/>
    </location>
</feature>
<feature type="region of interest" description="Disordered" evidence="1">
    <location>
        <begin position="170"/>
        <end position="216"/>
    </location>
</feature>
<dbReference type="Proteomes" id="UP000233837">
    <property type="component" value="Unassembled WGS sequence"/>
</dbReference>
<dbReference type="PANTHER" id="PTHR44329:SF73">
    <property type="entry name" value="OS01G0201200 PROTEIN"/>
    <property type="match status" value="1"/>
</dbReference>
<feature type="compositionally biased region" description="Low complexity" evidence="1">
    <location>
        <begin position="103"/>
        <end position="124"/>
    </location>
</feature>
<feature type="domain" description="Protein kinase" evidence="2">
    <location>
        <begin position="269"/>
        <end position="529"/>
    </location>
</feature>
<dbReference type="EMBL" id="KZ503581">
    <property type="protein sequence ID" value="PKU62818.1"/>
    <property type="molecule type" value="Genomic_DNA"/>
</dbReference>
<dbReference type="OrthoDB" id="4062651at2759"/>
<dbReference type="PANTHER" id="PTHR44329">
    <property type="entry name" value="SERINE/THREONINE-PROTEIN KINASE TNNI3K-RELATED"/>
    <property type="match status" value="1"/>
</dbReference>
<accession>A0A2I0VHB9</accession>
<name>A0A2I0VHB9_9ASPA</name>
<evidence type="ECO:0000313" key="4">
    <source>
        <dbReference type="Proteomes" id="UP000233837"/>
    </source>
</evidence>
<evidence type="ECO:0000313" key="3">
    <source>
        <dbReference type="EMBL" id="PKU62818.1"/>
    </source>
</evidence>
<dbReference type="PROSITE" id="PS00108">
    <property type="entry name" value="PROTEIN_KINASE_ST"/>
    <property type="match status" value="1"/>
</dbReference>
<proteinExistence type="predicted"/>
<keyword evidence="3" id="KW-0418">Kinase</keyword>
<dbReference type="CDD" id="cd13999">
    <property type="entry name" value="STKc_MAP3K-like"/>
    <property type="match status" value="1"/>
</dbReference>
<dbReference type="InterPro" id="IPR000719">
    <property type="entry name" value="Prot_kinase_dom"/>
</dbReference>
<dbReference type="PROSITE" id="PS50011">
    <property type="entry name" value="PROTEIN_KINASE_DOM"/>
    <property type="match status" value="1"/>
</dbReference>
<dbReference type="InterPro" id="IPR011009">
    <property type="entry name" value="Kinase-like_dom_sf"/>
</dbReference>
<evidence type="ECO:0000259" key="2">
    <source>
        <dbReference type="PROSITE" id="PS50011"/>
    </source>
</evidence>
<dbReference type="AlphaFoldDB" id="A0A2I0VHB9"/>
<feature type="compositionally biased region" description="Basic and acidic residues" evidence="1">
    <location>
        <begin position="90"/>
        <end position="102"/>
    </location>
</feature>
<feature type="compositionally biased region" description="Basic residues" evidence="1">
    <location>
        <begin position="170"/>
        <end position="181"/>
    </location>
</feature>
<dbReference type="GO" id="GO:0005524">
    <property type="term" value="F:ATP binding"/>
    <property type="evidence" value="ECO:0007669"/>
    <property type="project" value="InterPro"/>
</dbReference>
<evidence type="ECO:0000256" key="1">
    <source>
        <dbReference type="SAM" id="MobiDB-lite"/>
    </source>
</evidence>
<keyword evidence="4" id="KW-1185">Reference proteome</keyword>
<dbReference type="InterPro" id="IPR051681">
    <property type="entry name" value="Ser/Thr_Kinases-Pseudokinases"/>
</dbReference>
<dbReference type="Gene3D" id="1.10.510.10">
    <property type="entry name" value="Transferase(Phosphotransferase) domain 1"/>
    <property type="match status" value="1"/>
</dbReference>
<dbReference type="InterPro" id="IPR001245">
    <property type="entry name" value="Ser-Thr/Tyr_kinase_cat_dom"/>
</dbReference>